<comment type="caution">
    <text evidence="1">The sequence shown here is derived from an EMBL/GenBank/DDBJ whole genome shotgun (WGS) entry which is preliminary data.</text>
</comment>
<dbReference type="Pfam" id="PF13489">
    <property type="entry name" value="Methyltransf_23"/>
    <property type="match status" value="1"/>
</dbReference>
<accession>A0ABV3Z130</accession>
<keyword evidence="1" id="KW-0489">Methyltransferase</keyword>
<dbReference type="InterPro" id="IPR029063">
    <property type="entry name" value="SAM-dependent_MTases_sf"/>
</dbReference>
<dbReference type="SUPFAM" id="SSF53335">
    <property type="entry name" value="S-adenosyl-L-methionine-dependent methyltransferases"/>
    <property type="match status" value="1"/>
</dbReference>
<dbReference type="GO" id="GO:0008168">
    <property type="term" value="F:methyltransferase activity"/>
    <property type="evidence" value="ECO:0007669"/>
    <property type="project" value="UniProtKB-KW"/>
</dbReference>
<dbReference type="EMBL" id="JBEHZE010000001">
    <property type="protein sequence ID" value="MEX6632486.1"/>
    <property type="molecule type" value="Genomic_DNA"/>
</dbReference>
<name>A0ABV3Z130_9PROT</name>
<reference evidence="1 2" key="1">
    <citation type="submission" date="2024-05" db="EMBL/GenBank/DDBJ databases">
        <title>Three bacterial strains, DH-69, EH-24, and ECK-19 isolated from coastal sediments.</title>
        <authorList>
            <person name="Ye Y.-Q."/>
            <person name="Du Z.-J."/>
        </authorList>
    </citation>
    <scope>NUCLEOTIDE SEQUENCE [LARGE SCALE GENOMIC DNA]</scope>
    <source>
        <strain evidence="1 2">ECK-19</strain>
    </source>
</reference>
<dbReference type="Proteomes" id="UP001560685">
    <property type="component" value="Unassembled WGS sequence"/>
</dbReference>
<sequence length="232" mass="25960">MDLKEEEILGEAIDSHWYYTSKAEMMAAHLRGRSYKLLDVGAGSGWFSRWLLKNDVASRSTCVDIGYPKDSQTEINGKELCFKKAIDQSDADMILMMDVLEHVDDDVALLKSYLDKTPTGTGAFITVPAFQFLWSPHDEYLEHRRRYTIQSLTETVVGAGAHVQSIHYFYGGVFPIAMMVRLLNRITGRQGSDLRPHGKVVNSILAGICAVECYVMRANKIAGLSVVCLCSR</sequence>
<keyword evidence="1" id="KW-0808">Transferase</keyword>
<dbReference type="RefSeq" id="WP_369312410.1">
    <property type="nucleotide sequence ID" value="NZ_JBEHZE010000001.1"/>
</dbReference>
<keyword evidence="2" id="KW-1185">Reference proteome</keyword>
<gene>
    <name evidence="1" type="ORF">ABFZ84_02900</name>
</gene>
<organism evidence="1 2">
    <name type="scientific">Hyphococcus lacteus</name>
    <dbReference type="NCBI Taxonomy" id="3143536"/>
    <lineage>
        <taxon>Bacteria</taxon>
        <taxon>Pseudomonadati</taxon>
        <taxon>Pseudomonadota</taxon>
        <taxon>Alphaproteobacteria</taxon>
        <taxon>Parvularculales</taxon>
        <taxon>Parvularculaceae</taxon>
        <taxon>Hyphococcus</taxon>
    </lineage>
</organism>
<evidence type="ECO:0000313" key="1">
    <source>
        <dbReference type="EMBL" id="MEX6632486.1"/>
    </source>
</evidence>
<proteinExistence type="predicted"/>
<evidence type="ECO:0000313" key="2">
    <source>
        <dbReference type="Proteomes" id="UP001560685"/>
    </source>
</evidence>
<protein>
    <submittedName>
        <fullName evidence="1">Methyltransferase domain-containing protein</fullName>
    </submittedName>
</protein>
<dbReference type="Gene3D" id="3.40.50.150">
    <property type="entry name" value="Vaccinia Virus protein VP39"/>
    <property type="match status" value="1"/>
</dbReference>
<dbReference type="GO" id="GO:0032259">
    <property type="term" value="P:methylation"/>
    <property type="evidence" value="ECO:0007669"/>
    <property type="project" value="UniProtKB-KW"/>
</dbReference>